<dbReference type="CDD" id="cd22967">
    <property type="entry name" value="DD_AK7"/>
    <property type="match status" value="1"/>
</dbReference>
<accession>A0A6G0TY41</accession>
<evidence type="ECO:0000313" key="2">
    <source>
        <dbReference type="Proteomes" id="UP000475862"/>
    </source>
</evidence>
<protein>
    <submittedName>
        <fullName evidence="1">Uncharacterized protein</fullName>
    </submittedName>
</protein>
<evidence type="ECO:0000313" key="1">
    <source>
        <dbReference type="EMBL" id="KAE9541155.1"/>
    </source>
</evidence>
<gene>
    <name evidence="1" type="ORF">AGLY_004400</name>
</gene>
<comment type="caution">
    <text evidence="1">The sequence shown here is derived from an EMBL/GenBank/DDBJ whole genome shotgun (WGS) entry which is preliminary data.</text>
</comment>
<dbReference type="InterPro" id="IPR007858">
    <property type="entry name" value="Dpy-30_motif"/>
</dbReference>
<dbReference type="Proteomes" id="UP000475862">
    <property type="component" value="Unassembled WGS sequence"/>
</dbReference>
<proteinExistence type="predicted"/>
<dbReference type="Gene3D" id="1.20.890.10">
    <property type="entry name" value="cAMP-dependent protein kinase regulatory subunit, dimerization-anchoring domain"/>
    <property type="match status" value="1"/>
</dbReference>
<sequence length="946" mass="110775">MTNEDEIINNINLSKFEDKNDLFGFEASKRRVHIIQENNRISDLEAQIKYAANREISQVLFTDIEYINLDTELTEKNTANDKYKDQELNSTYQDSQKSQNSILNNTYQDLRKSRNSILNKSINSMKSVSVDKDLQVNNVLDKVYIDEEVDNETPEKQFKYIRNIEVQPMYNIHKPTIKVNKEDVEEYKYDIVTTVKNKLNINDERYKYLKNVKKIIISNNKQLLMKEIQKCAVVVYDISLAKNQITEASIALHSIIEEIKYIKCHPKSVVARQSGIRVFILISSIQTWALTKIKVIIRVLYCIIEIPNWDAQTLFRYTSPITQDDYKDRICHPNFQSFYDMENCILLLNDKYSGYFYGIILAPGLVYGQGEHILKYIYKMVFSDTEQLLVPKEDNNLPIIHVENLAKIVKNLVVYYDKVTKPYIVGIETAKISLRSITKCIIKQTQKKNYVYCDYISLCLNSRITQTVYDMITMSIQIVPVIDNYITQFMGLDKSIPRIFTETKTLISEYHNKYSKKKNIIINGPLEIINFAEKLAHTYNLYFVDLITISKEFFNILENSVYDIDSNWLQNLSNNKLINKTVSTTNNSSLQNLDILLNKSSNKFEEKHLDNLPTHGNKQLLEEQKNHFKDYGRISDKYLLPFIKNKILKNKVNKCGYIIANFLENIEQAQNLFDLKHFESKKENDLQLNENEIYPTIIIDVIMVGKNVMRKIVYNSETEQINLNAKLVCDDVLDKLLDWPSLDSKYTESEIMKHILENDRIEIRKNRNLVDYLEVLFKPKIYKEYLLITQSNCLFIDQREFDKLFDSLLINMPAKLKVNEAENKVCDIKDMINKTYVIHPTMIKNKDLAMEEDIYEKNLAQLLKDSTIKKEEHFSLQNTKIIDFLIKCVNPLLINGILEIMKNTPEDPIDFLVEYIYNHNMYNPCVSSPPLNKKPKVAKSLNKHLL</sequence>
<dbReference type="AlphaFoldDB" id="A0A6G0TY41"/>
<dbReference type="OrthoDB" id="10262413at2759"/>
<name>A0A6G0TY41_APHGL</name>
<dbReference type="Pfam" id="PF05186">
    <property type="entry name" value="Dpy-30"/>
    <property type="match status" value="1"/>
</dbReference>
<dbReference type="EMBL" id="VYZN01000013">
    <property type="protein sequence ID" value="KAE9541155.1"/>
    <property type="molecule type" value="Genomic_DNA"/>
</dbReference>
<dbReference type="Gene3D" id="3.40.50.300">
    <property type="entry name" value="P-loop containing nucleotide triphosphate hydrolases"/>
    <property type="match status" value="1"/>
</dbReference>
<dbReference type="InterPro" id="IPR027417">
    <property type="entry name" value="P-loop_NTPase"/>
</dbReference>
<organism evidence="1 2">
    <name type="scientific">Aphis glycines</name>
    <name type="common">Soybean aphid</name>
    <dbReference type="NCBI Taxonomy" id="307491"/>
    <lineage>
        <taxon>Eukaryota</taxon>
        <taxon>Metazoa</taxon>
        <taxon>Ecdysozoa</taxon>
        <taxon>Arthropoda</taxon>
        <taxon>Hexapoda</taxon>
        <taxon>Insecta</taxon>
        <taxon>Pterygota</taxon>
        <taxon>Neoptera</taxon>
        <taxon>Paraneoptera</taxon>
        <taxon>Hemiptera</taxon>
        <taxon>Sternorrhyncha</taxon>
        <taxon>Aphidomorpha</taxon>
        <taxon>Aphidoidea</taxon>
        <taxon>Aphididae</taxon>
        <taxon>Aphidini</taxon>
        <taxon>Aphis</taxon>
        <taxon>Aphis</taxon>
    </lineage>
</organism>
<reference evidence="1 2" key="1">
    <citation type="submission" date="2019-08" db="EMBL/GenBank/DDBJ databases">
        <title>The genome of the soybean aphid Biotype 1, its phylome, world population structure and adaptation to the North American continent.</title>
        <authorList>
            <person name="Giordano R."/>
            <person name="Donthu R.K."/>
            <person name="Hernandez A.G."/>
            <person name="Wright C.L."/>
            <person name="Zimin A.V."/>
        </authorList>
    </citation>
    <scope>NUCLEOTIDE SEQUENCE [LARGE SCALE GENOMIC DNA]</scope>
    <source>
        <tissue evidence="1">Whole aphids</tissue>
    </source>
</reference>
<dbReference type="InterPro" id="IPR047499">
    <property type="entry name" value="DD_AK7"/>
</dbReference>
<keyword evidence="2" id="KW-1185">Reference proteome</keyword>